<proteinExistence type="predicted"/>
<dbReference type="AlphaFoldDB" id="A0A8H7E477"/>
<comment type="caution">
    <text evidence="1">The sequence shown here is derived from an EMBL/GenBank/DDBJ whole genome shotgun (WGS) entry which is preliminary data.</text>
</comment>
<keyword evidence="2" id="KW-1185">Reference proteome</keyword>
<dbReference type="EMBL" id="JAACFV010000095">
    <property type="protein sequence ID" value="KAF7506051.1"/>
    <property type="molecule type" value="Genomic_DNA"/>
</dbReference>
<accession>A0A8H7E477</accession>
<name>A0A8H7E477_9EURO</name>
<evidence type="ECO:0000313" key="2">
    <source>
        <dbReference type="Proteomes" id="UP000606974"/>
    </source>
</evidence>
<organism evidence="1 2">
    <name type="scientific">Endocarpon pusillum</name>
    <dbReference type="NCBI Taxonomy" id="364733"/>
    <lineage>
        <taxon>Eukaryota</taxon>
        <taxon>Fungi</taxon>
        <taxon>Dikarya</taxon>
        <taxon>Ascomycota</taxon>
        <taxon>Pezizomycotina</taxon>
        <taxon>Eurotiomycetes</taxon>
        <taxon>Chaetothyriomycetidae</taxon>
        <taxon>Verrucariales</taxon>
        <taxon>Verrucariaceae</taxon>
        <taxon>Endocarpon</taxon>
    </lineage>
</organism>
<reference evidence="1" key="1">
    <citation type="submission" date="2020-02" db="EMBL/GenBank/DDBJ databases">
        <authorList>
            <person name="Palmer J.M."/>
        </authorList>
    </citation>
    <scope>NUCLEOTIDE SEQUENCE</scope>
    <source>
        <strain evidence="1">EPUS1.4</strain>
        <tissue evidence="1">Thallus</tissue>
    </source>
</reference>
<protein>
    <submittedName>
        <fullName evidence="1">Uncharacterized protein</fullName>
    </submittedName>
</protein>
<sequence length="50" mass="5680">MLRIVKSRQCWDLCEEPIRLGVEHQHTRARSKPKAQPGTLVVTPVQSVVT</sequence>
<dbReference type="Proteomes" id="UP000606974">
    <property type="component" value="Unassembled WGS sequence"/>
</dbReference>
<gene>
    <name evidence="1" type="ORF">GJ744_012298</name>
</gene>
<evidence type="ECO:0000313" key="1">
    <source>
        <dbReference type="EMBL" id="KAF7506051.1"/>
    </source>
</evidence>